<comment type="caution">
    <text evidence="2">The sequence shown here is derived from an EMBL/GenBank/DDBJ whole genome shotgun (WGS) entry which is preliminary data.</text>
</comment>
<protein>
    <submittedName>
        <fullName evidence="2">Uncharacterized protein</fullName>
    </submittedName>
</protein>
<gene>
    <name evidence="2" type="ORF">HanXRQr2_Chr14g0623881</name>
</gene>
<dbReference type="Gramene" id="mRNA:HanXRQr2_Chr14g0623881">
    <property type="protein sequence ID" value="CDS:HanXRQr2_Chr14g0623881.1"/>
    <property type="gene ID" value="HanXRQr2_Chr14g0623881"/>
</dbReference>
<evidence type="ECO:0000313" key="2">
    <source>
        <dbReference type="EMBL" id="KAF5767396.1"/>
    </source>
</evidence>
<feature type="region of interest" description="Disordered" evidence="1">
    <location>
        <begin position="30"/>
        <end position="106"/>
    </location>
</feature>
<dbReference type="EMBL" id="MNCJ02000329">
    <property type="protein sequence ID" value="KAF5767396.1"/>
    <property type="molecule type" value="Genomic_DNA"/>
</dbReference>
<dbReference type="Proteomes" id="UP000215914">
    <property type="component" value="Unassembled WGS sequence"/>
</dbReference>
<keyword evidence="3" id="KW-1185">Reference proteome</keyword>
<sequence>MLGSEFGFGFGSAVVNSVNMWVRVMFASGSATQSGLSPPSHISGQTRLTRSTPESTRVNNRSTRSTTVNKSTVRVNGSCLGYGSDSGSTRSNRVNSVKPGQLSQRE</sequence>
<evidence type="ECO:0000256" key="1">
    <source>
        <dbReference type="SAM" id="MobiDB-lite"/>
    </source>
</evidence>
<feature type="compositionally biased region" description="Low complexity" evidence="1">
    <location>
        <begin position="55"/>
        <end position="76"/>
    </location>
</feature>
<accession>A0A9K3H5R6</accession>
<evidence type="ECO:0000313" key="3">
    <source>
        <dbReference type="Proteomes" id="UP000215914"/>
    </source>
</evidence>
<proteinExistence type="predicted"/>
<feature type="compositionally biased region" description="Polar residues" evidence="1">
    <location>
        <begin position="30"/>
        <end position="54"/>
    </location>
</feature>
<organism evidence="2 3">
    <name type="scientific">Helianthus annuus</name>
    <name type="common">Common sunflower</name>
    <dbReference type="NCBI Taxonomy" id="4232"/>
    <lineage>
        <taxon>Eukaryota</taxon>
        <taxon>Viridiplantae</taxon>
        <taxon>Streptophyta</taxon>
        <taxon>Embryophyta</taxon>
        <taxon>Tracheophyta</taxon>
        <taxon>Spermatophyta</taxon>
        <taxon>Magnoliopsida</taxon>
        <taxon>eudicotyledons</taxon>
        <taxon>Gunneridae</taxon>
        <taxon>Pentapetalae</taxon>
        <taxon>asterids</taxon>
        <taxon>campanulids</taxon>
        <taxon>Asterales</taxon>
        <taxon>Asteraceae</taxon>
        <taxon>Asteroideae</taxon>
        <taxon>Heliantheae alliance</taxon>
        <taxon>Heliantheae</taxon>
        <taxon>Helianthus</taxon>
    </lineage>
</organism>
<feature type="compositionally biased region" description="Polar residues" evidence="1">
    <location>
        <begin position="85"/>
        <end position="95"/>
    </location>
</feature>
<name>A0A9K3H5R6_HELAN</name>
<reference evidence="2" key="2">
    <citation type="submission" date="2020-06" db="EMBL/GenBank/DDBJ databases">
        <title>Helianthus annuus Genome sequencing and assembly Release 2.</title>
        <authorList>
            <person name="Gouzy J."/>
            <person name="Langlade N."/>
            <person name="Munos S."/>
        </authorList>
    </citation>
    <scope>NUCLEOTIDE SEQUENCE</scope>
    <source>
        <tissue evidence="2">Leaves</tissue>
    </source>
</reference>
<dbReference type="AlphaFoldDB" id="A0A9K3H5R6"/>
<reference evidence="2" key="1">
    <citation type="journal article" date="2017" name="Nature">
        <title>The sunflower genome provides insights into oil metabolism, flowering and Asterid evolution.</title>
        <authorList>
            <person name="Badouin H."/>
            <person name="Gouzy J."/>
            <person name="Grassa C.J."/>
            <person name="Murat F."/>
            <person name="Staton S.E."/>
            <person name="Cottret L."/>
            <person name="Lelandais-Briere C."/>
            <person name="Owens G.L."/>
            <person name="Carrere S."/>
            <person name="Mayjonade B."/>
            <person name="Legrand L."/>
            <person name="Gill N."/>
            <person name="Kane N.C."/>
            <person name="Bowers J.E."/>
            <person name="Hubner S."/>
            <person name="Bellec A."/>
            <person name="Berard A."/>
            <person name="Berges H."/>
            <person name="Blanchet N."/>
            <person name="Boniface M.C."/>
            <person name="Brunel D."/>
            <person name="Catrice O."/>
            <person name="Chaidir N."/>
            <person name="Claudel C."/>
            <person name="Donnadieu C."/>
            <person name="Faraut T."/>
            <person name="Fievet G."/>
            <person name="Helmstetter N."/>
            <person name="King M."/>
            <person name="Knapp S.J."/>
            <person name="Lai Z."/>
            <person name="Le Paslier M.C."/>
            <person name="Lippi Y."/>
            <person name="Lorenzon L."/>
            <person name="Mandel J.R."/>
            <person name="Marage G."/>
            <person name="Marchand G."/>
            <person name="Marquand E."/>
            <person name="Bret-Mestries E."/>
            <person name="Morien E."/>
            <person name="Nambeesan S."/>
            <person name="Nguyen T."/>
            <person name="Pegot-Espagnet P."/>
            <person name="Pouilly N."/>
            <person name="Raftis F."/>
            <person name="Sallet E."/>
            <person name="Schiex T."/>
            <person name="Thomas J."/>
            <person name="Vandecasteele C."/>
            <person name="Vares D."/>
            <person name="Vear F."/>
            <person name="Vautrin S."/>
            <person name="Crespi M."/>
            <person name="Mangin B."/>
            <person name="Burke J.M."/>
            <person name="Salse J."/>
            <person name="Munos S."/>
            <person name="Vincourt P."/>
            <person name="Rieseberg L.H."/>
            <person name="Langlade N.B."/>
        </authorList>
    </citation>
    <scope>NUCLEOTIDE SEQUENCE</scope>
    <source>
        <tissue evidence="2">Leaves</tissue>
    </source>
</reference>